<evidence type="ECO:0000256" key="2">
    <source>
        <dbReference type="ARBA" id="ARBA00023002"/>
    </source>
</evidence>
<feature type="domain" description="Gfo/Idh/MocA-like oxidoreductase N-terminal" evidence="3">
    <location>
        <begin position="4"/>
        <end position="121"/>
    </location>
</feature>
<feature type="domain" description="Gfo/Idh/MocA-like oxidoreductase C-terminal" evidence="4">
    <location>
        <begin position="133"/>
        <end position="342"/>
    </location>
</feature>
<dbReference type="GO" id="GO:0000166">
    <property type="term" value="F:nucleotide binding"/>
    <property type="evidence" value="ECO:0007669"/>
    <property type="project" value="InterPro"/>
</dbReference>
<dbReference type="InterPro" id="IPR000683">
    <property type="entry name" value="Gfo/Idh/MocA-like_OxRdtase_N"/>
</dbReference>
<dbReference type="GO" id="GO:0050112">
    <property type="term" value="F:inositol 2-dehydrogenase (NAD+) activity"/>
    <property type="evidence" value="ECO:0007669"/>
    <property type="project" value="UniProtKB-EC"/>
</dbReference>
<dbReference type="Pfam" id="PF01408">
    <property type="entry name" value="GFO_IDH_MocA"/>
    <property type="match status" value="1"/>
</dbReference>
<dbReference type="NCBIfam" id="NF008607">
    <property type="entry name" value="PRK11579.1"/>
    <property type="match status" value="1"/>
</dbReference>
<dbReference type="InterPro" id="IPR051317">
    <property type="entry name" value="Gfo/Idh/MocA_oxidoreduct"/>
</dbReference>
<keyword evidence="2 5" id="KW-0560">Oxidoreductase</keyword>
<sequence length="346" mass="37224">MTRIRVGLLGYGLAGSVFHAPLICAEPTLELVVIASRRKEAIAGALPHVEAVPSPEEVIERRDIDLIIVATPNDAHFPQASAALAAGKHVVVDKPMALNVSEADALISHAAEAHRLLTVFHNRRWDNGFLTLRQAIADGALGEVCYFESRFDRFRPAIKQGWREQPGEGAGVLYDLGAHLVDQAMVLFGLPDAVEADVMAQRTEARVDDYFHIVLHFGRRRAVLHAATLARMPGPSLVVHGNKGSFMKFGLDGQEADLKTGLRPGNAAWGANGVEDFATLDDGAGPKRVPLLSGDYPAFYRGVAASIRDGARPLVAAEEGRDVMRVLAAARQSAADGRRIMLAGLQ</sequence>
<protein>
    <submittedName>
        <fullName evidence="5">Myo-inositol 2-dehydrogenase</fullName>
        <ecNumber evidence="5">1.1.1.18</ecNumber>
    </submittedName>
</protein>
<dbReference type="SUPFAM" id="SSF51735">
    <property type="entry name" value="NAD(P)-binding Rossmann-fold domains"/>
    <property type="match status" value="1"/>
</dbReference>
<evidence type="ECO:0000259" key="3">
    <source>
        <dbReference type="Pfam" id="PF01408"/>
    </source>
</evidence>
<dbReference type="PANTHER" id="PTHR43708">
    <property type="entry name" value="CONSERVED EXPRESSED OXIDOREDUCTASE (EUROFUNG)"/>
    <property type="match status" value="1"/>
</dbReference>
<reference evidence="5" key="1">
    <citation type="submission" date="2018-06" db="EMBL/GenBank/DDBJ databases">
        <authorList>
            <person name="Zhirakovskaya E."/>
        </authorList>
    </citation>
    <scope>NUCLEOTIDE SEQUENCE</scope>
</reference>
<dbReference type="Gene3D" id="3.30.360.10">
    <property type="entry name" value="Dihydrodipicolinate Reductase, domain 2"/>
    <property type="match status" value="1"/>
</dbReference>
<dbReference type="Gene3D" id="3.40.50.720">
    <property type="entry name" value="NAD(P)-binding Rossmann-like Domain"/>
    <property type="match status" value="1"/>
</dbReference>
<dbReference type="EC" id="1.1.1.18" evidence="5"/>
<proteinExistence type="inferred from homology"/>
<evidence type="ECO:0000259" key="4">
    <source>
        <dbReference type="Pfam" id="PF02894"/>
    </source>
</evidence>
<organism evidence="5">
    <name type="scientific">hydrothermal vent metagenome</name>
    <dbReference type="NCBI Taxonomy" id="652676"/>
    <lineage>
        <taxon>unclassified sequences</taxon>
        <taxon>metagenomes</taxon>
        <taxon>ecological metagenomes</taxon>
    </lineage>
</organism>
<dbReference type="PANTHER" id="PTHR43708:SF5">
    <property type="entry name" value="CONSERVED EXPRESSED OXIDOREDUCTASE (EUROFUNG)-RELATED"/>
    <property type="match status" value="1"/>
</dbReference>
<gene>
    <name evidence="5" type="ORF">MNBD_ALPHA05-116</name>
</gene>
<dbReference type="EMBL" id="UOEH01000580">
    <property type="protein sequence ID" value="VAW07365.1"/>
    <property type="molecule type" value="Genomic_DNA"/>
</dbReference>
<accession>A0A3B0SNH7</accession>
<evidence type="ECO:0000313" key="5">
    <source>
        <dbReference type="EMBL" id="VAW07365.1"/>
    </source>
</evidence>
<dbReference type="AlphaFoldDB" id="A0A3B0SNH7"/>
<dbReference type="Pfam" id="PF02894">
    <property type="entry name" value="GFO_IDH_MocA_C"/>
    <property type="match status" value="1"/>
</dbReference>
<comment type="similarity">
    <text evidence="1">Belongs to the Gfo/Idh/MocA family.</text>
</comment>
<dbReference type="InterPro" id="IPR036291">
    <property type="entry name" value="NAD(P)-bd_dom_sf"/>
</dbReference>
<dbReference type="InterPro" id="IPR004104">
    <property type="entry name" value="Gfo/Idh/MocA-like_OxRdtase_C"/>
</dbReference>
<evidence type="ECO:0000256" key="1">
    <source>
        <dbReference type="ARBA" id="ARBA00010928"/>
    </source>
</evidence>
<name>A0A3B0SNH7_9ZZZZ</name>